<keyword evidence="2" id="KW-1185">Reference proteome</keyword>
<sequence length="346" mass="39878">MNQGKCKDEFLALNAEWPMDTDSYLYLVNGLGLQDELLSCLLTVPHNERLRLLGFMLGSSLLSAELLADLFIWTIDFLVSGEYNRMIESGSSNVSDELSALWTDRLKEQESRRRLFRVSLKRILSRLFVRLIRTNMRVQGRAQVDRDSDSLPMTGGPEAALGIVQRLLEDTVRLVIELGENGHEVDQDLQKDFERWDTLIPRFSDILRSRHCFPGTLKRQCTEESPSISLAERVQMRQQEDLASVKKAESNRDRALDYTLSTKPLNDHQKAFVQICSTVRRYQDLPESPSCFITRLTSDMSTFSLDQNEVFKGYIMWVESRIQNQSAGWRSCVKLKLQFFAVFEES</sequence>
<name>A0A9P6T1K3_9FUNG</name>
<comment type="caution">
    <text evidence="1">The sequence shown here is derived from an EMBL/GenBank/DDBJ whole genome shotgun (WGS) entry which is preliminary data.</text>
</comment>
<dbReference type="Proteomes" id="UP000703661">
    <property type="component" value="Unassembled WGS sequence"/>
</dbReference>
<evidence type="ECO:0000313" key="2">
    <source>
        <dbReference type="Proteomes" id="UP000703661"/>
    </source>
</evidence>
<dbReference type="AlphaFoldDB" id="A0A9P6T1K3"/>
<dbReference type="EMBL" id="JAAAID010000468">
    <property type="protein sequence ID" value="KAG0017161.1"/>
    <property type="molecule type" value="Genomic_DNA"/>
</dbReference>
<protein>
    <submittedName>
        <fullName evidence="1">Uncharacterized protein</fullName>
    </submittedName>
</protein>
<gene>
    <name evidence="1" type="ORF">BGZ80_008561</name>
</gene>
<evidence type="ECO:0000313" key="1">
    <source>
        <dbReference type="EMBL" id="KAG0017161.1"/>
    </source>
</evidence>
<reference evidence="1" key="1">
    <citation type="journal article" date="2020" name="Fungal Divers.">
        <title>Resolving the Mortierellaceae phylogeny through synthesis of multi-gene phylogenetics and phylogenomics.</title>
        <authorList>
            <person name="Vandepol N."/>
            <person name="Liber J."/>
            <person name="Desiro A."/>
            <person name="Na H."/>
            <person name="Kennedy M."/>
            <person name="Barry K."/>
            <person name="Grigoriev I.V."/>
            <person name="Miller A.N."/>
            <person name="O'Donnell K."/>
            <person name="Stajich J.E."/>
            <person name="Bonito G."/>
        </authorList>
    </citation>
    <scope>NUCLEOTIDE SEQUENCE</scope>
    <source>
        <strain evidence="1">NRRL 2769</strain>
    </source>
</reference>
<proteinExistence type="predicted"/>
<accession>A0A9P6T1K3</accession>
<organism evidence="1 2">
    <name type="scientific">Entomortierella chlamydospora</name>
    <dbReference type="NCBI Taxonomy" id="101097"/>
    <lineage>
        <taxon>Eukaryota</taxon>
        <taxon>Fungi</taxon>
        <taxon>Fungi incertae sedis</taxon>
        <taxon>Mucoromycota</taxon>
        <taxon>Mortierellomycotina</taxon>
        <taxon>Mortierellomycetes</taxon>
        <taxon>Mortierellales</taxon>
        <taxon>Mortierellaceae</taxon>
        <taxon>Entomortierella</taxon>
    </lineage>
</organism>